<keyword evidence="4" id="KW-1185">Reference proteome</keyword>
<dbReference type="EMBL" id="CAJPVJ010034805">
    <property type="protein sequence ID" value="CAG2180991.1"/>
    <property type="molecule type" value="Genomic_DNA"/>
</dbReference>
<dbReference type="GO" id="GO:0004553">
    <property type="term" value="F:hydrolase activity, hydrolyzing O-glycosyl compounds"/>
    <property type="evidence" value="ECO:0007669"/>
    <property type="project" value="InterPro"/>
</dbReference>
<dbReference type="CDD" id="cd08023">
    <property type="entry name" value="GH16_laminarinase_like"/>
    <property type="match status" value="1"/>
</dbReference>
<name>A0A7R9MPU8_9ACAR</name>
<dbReference type="AlphaFoldDB" id="A0A7R9MPU8"/>
<accession>A0A7R9MPU8</accession>
<proteinExistence type="inferred from homology"/>
<dbReference type="PROSITE" id="PS51762">
    <property type="entry name" value="GH16_2"/>
    <property type="match status" value="1"/>
</dbReference>
<protein>
    <recommendedName>
        <fullName evidence="2">GH16 domain-containing protein</fullName>
    </recommendedName>
</protein>
<evidence type="ECO:0000313" key="4">
    <source>
        <dbReference type="Proteomes" id="UP000728032"/>
    </source>
</evidence>
<dbReference type="PANTHER" id="PTHR10963:SF55">
    <property type="entry name" value="GLYCOSIDE HYDROLASE FAMILY 16 PROTEIN"/>
    <property type="match status" value="1"/>
</dbReference>
<dbReference type="SUPFAM" id="SSF49899">
    <property type="entry name" value="Concanavalin A-like lectins/glucanases"/>
    <property type="match status" value="1"/>
</dbReference>
<dbReference type="PANTHER" id="PTHR10963">
    <property type="entry name" value="GLYCOSYL HYDROLASE-RELATED"/>
    <property type="match status" value="1"/>
</dbReference>
<feature type="non-terminal residue" evidence="3">
    <location>
        <position position="1"/>
    </location>
</feature>
<feature type="non-terminal residue" evidence="3">
    <location>
        <position position="213"/>
    </location>
</feature>
<dbReference type="InterPro" id="IPR000757">
    <property type="entry name" value="Beta-glucanase-like"/>
</dbReference>
<dbReference type="InterPro" id="IPR050546">
    <property type="entry name" value="Glycosyl_Hydrlase_16"/>
</dbReference>
<reference evidence="3" key="1">
    <citation type="submission" date="2020-11" db="EMBL/GenBank/DDBJ databases">
        <authorList>
            <person name="Tran Van P."/>
        </authorList>
    </citation>
    <scope>NUCLEOTIDE SEQUENCE</scope>
</reference>
<sequence length="213" mass="24755">LELLWADEFESETFNRSKWHVFDEWKSSVCRGNELGQLHCNMDQPRNLQLRDGCLAIAATRETSYSAAIDMKYSAAMITTAENWTYGRFEIRAALPKGKMLRPAVYLVPEREEEHWPRDGQIDILTNVQKPKLGNGAHYTGKYHGSGLDFVTGGANLQDFHTYAVQWNQTLIQWFFDETNRGLDFNIDRKLDVSYERTRQPFDRPFRIRLSLG</sequence>
<dbReference type="OrthoDB" id="6512727at2759"/>
<dbReference type="Proteomes" id="UP000728032">
    <property type="component" value="Unassembled WGS sequence"/>
</dbReference>
<organism evidence="3">
    <name type="scientific">Oppiella nova</name>
    <dbReference type="NCBI Taxonomy" id="334625"/>
    <lineage>
        <taxon>Eukaryota</taxon>
        <taxon>Metazoa</taxon>
        <taxon>Ecdysozoa</taxon>
        <taxon>Arthropoda</taxon>
        <taxon>Chelicerata</taxon>
        <taxon>Arachnida</taxon>
        <taxon>Acari</taxon>
        <taxon>Acariformes</taxon>
        <taxon>Sarcoptiformes</taxon>
        <taxon>Oribatida</taxon>
        <taxon>Brachypylina</taxon>
        <taxon>Oppioidea</taxon>
        <taxon>Oppiidae</taxon>
        <taxon>Oppiella</taxon>
    </lineage>
</organism>
<dbReference type="Gene3D" id="2.60.120.200">
    <property type="match status" value="1"/>
</dbReference>
<evidence type="ECO:0000256" key="1">
    <source>
        <dbReference type="ARBA" id="ARBA00006865"/>
    </source>
</evidence>
<dbReference type="InterPro" id="IPR013320">
    <property type="entry name" value="ConA-like_dom_sf"/>
</dbReference>
<feature type="domain" description="GH16" evidence="2">
    <location>
        <begin position="3"/>
        <end position="213"/>
    </location>
</feature>
<dbReference type="Pfam" id="PF00722">
    <property type="entry name" value="Glyco_hydro_16"/>
    <property type="match status" value="1"/>
</dbReference>
<evidence type="ECO:0000313" key="3">
    <source>
        <dbReference type="EMBL" id="CAD7663854.1"/>
    </source>
</evidence>
<dbReference type="GO" id="GO:0005975">
    <property type="term" value="P:carbohydrate metabolic process"/>
    <property type="evidence" value="ECO:0007669"/>
    <property type="project" value="InterPro"/>
</dbReference>
<comment type="similarity">
    <text evidence="1">Belongs to the glycosyl hydrolase 16 family.</text>
</comment>
<dbReference type="EMBL" id="OC949630">
    <property type="protein sequence ID" value="CAD7663854.1"/>
    <property type="molecule type" value="Genomic_DNA"/>
</dbReference>
<evidence type="ECO:0000259" key="2">
    <source>
        <dbReference type="PROSITE" id="PS51762"/>
    </source>
</evidence>
<gene>
    <name evidence="3" type="ORF">ONB1V03_LOCUS20412</name>
</gene>